<organism evidence="1 2">
    <name type="scientific">Dinoponera quadriceps</name>
    <name type="common">South American ant</name>
    <dbReference type="NCBI Taxonomy" id="609295"/>
    <lineage>
        <taxon>Eukaryota</taxon>
        <taxon>Metazoa</taxon>
        <taxon>Ecdysozoa</taxon>
        <taxon>Arthropoda</taxon>
        <taxon>Hexapoda</taxon>
        <taxon>Insecta</taxon>
        <taxon>Pterygota</taxon>
        <taxon>Neoptera</taxon>
        <taxon>Endopterygota</taxon>
        <taxon>Hymenoptera</taxon>
        <taxon>Apocrita</taxon>
        <taxon>Aculeata</taxon>
        <taxon>Formicoidea</taxon>
        <taxon>Formicidae</taxon>
        <taxon>Ponerinae</taxon>
        <taxon>Ponerini</taxon>
        <taxon>Dinoponera</taxon>
    </lineage>
</organism>
<protein>
    <submittedName>
        <fullName evidence="2">Natterin-3-like</fullName>
    </submittedName>
</protein>
<dbReference type="AlphaFoldDB" id="A0A6P3XAP2"/>
<dbReference type="Proteomes" id="UP000515204">
    <property type="component" value="Unplaced"/>
</dbReference>
<sequence length="145" mass="15744">MPGYRWVSRAGAQSLPDAAVQGGRDSDGTTIYVGRAFHEGDMVPAKVMPDKGVAYICYGGEEHPKYNYEVLCQSDFAWEFASNGQVPGDAVVAGQTSDGESLYIGRVFHNGSQTVGKVQPSHGCLYIPYDGEELSFKDYEVLVSH</sequence>
<dbReference type="PANTHER" id="PTHR31649:SF10">
    <property type="entry name" value="IP19903P-RELATED"/>
    <property type="match status" value="1"/>
</dbReference>
<evidence type="ECO:0000313" key="2">
    <source>
        <dbReference type="RefSeq" id="XP_014475327.1"/>
    </source>
</evidence>
<keyword evidence="1" id="KW-1185">Reference proteome</keyword>
<dbReference type="RefSeq" id="XP_014475327.1">
    <property type="nucleotide sequence ID" value="XM_014619841.1"/>
</dbReference>
<gene>
    <name evidence="2" type="primary">LOC106744804</name>
</gene>
<dbReference type="GeneID" id="106744804"/>
<dbReference type="KEGG" id="dqu:106744804"/>
<reference evidence="2" key="1">
    <citation type="submission" date="2025-08" db="UniProtKB">
        <authorList>
            <consortium name="RefSeq"/>
        </authorList>
    </citation>
    <scope>IDENTIFICATION</scope>
</reference>
<dbReference type="SMART" id="SM00696">
    <property type="entry name" value="DM9"/>
    <property type="match status" value="2"/>
</dbReference>
<dbReference type="PANTHER" id="PTHR31649">
    <property type="entry name" value="AGAP009604-PA"/>
    <property type="match status" value="1"/>
</dbReference>
<dbReference type="InterPro" id="IPR006616">
    <property type="entry name" value="DM9_repeat"/>
</dbReference>
<evidence type="ECO:0000313" key="1">
    <source>
        <dbReference type="Proteomes" id="UP000515204"/>
    </source>
</evidence>
<name>A0A6P3XAP2_DINQU</name>
<dbReference type="Pfam" id="PF11901">
    <property type="entry name" value="DM9"/>
    <property type="match status" value="1"/>
</dbReference>
<proteinExistence type="predicted"/>
<dbReference type="OrthoDB" id="1925699at2759"/>
<accession>A0A6P3XAP2</accession>